<keyword evidence="1" id="KW-0812">Transmembrane</keyword>
<keyword evidence="1" id="KW-1133">Transmembrane helix</keyword>
<dbReference type="InterPro" id="IPR036873">
    <property type="entry name" value="Rhodanese-like_dom_sf"/>
</dbReference>
<evidence type="ECO:0000259" key="2">
    <source>
        <dbReference type="PROSITE" id="PS50206"/>
    </source>
</evidence>
<evidence type="ECO:0000313" key="3">
    <source>
        <dbReference type="EMBL" id="MBB5057871.1"/>
    </source>
</evidence>
<evidence type="ECO:0000256" key="1">
    <source>
        <dbReference type="SAM" id="Phobius"/>
    </source>
</evidence>
<proteinExistence type="predicted"/>
<reference evidence="3 4" key="1">
    <citation type="submission" date="2020-08" db="EMBL/GenBank/DDBJ databases">
        <title>Genomic Encyclopedia of Type Strains, Phase IV (KMG-V): Genome sequencing to study the core and pangenomes of soil and plant-associated prokaryotes.</title>
        <authorList>
            <person name="Whitman W."/>
        </authorList>
    </citation>
    <scope>NUCLEOTIDE SEQUENCE [LARGE SCALE GENOMIC DNA]</scope>
    <source>
        <strain evidence="3 4">M8UP14</strain>
    </source>
</reference>
<dbReference type="Gene3D" id="3.40.250.10">
    <property type="entry name" value="Rhodanese-like domain"/>
    <property type="match status" value="1"/>
</dbReference>
<dbReference type="PANTHER" id="PTHR44086">
    <property type="entry name" value="THIOSULFATE SULFURTRANSFERASE RDL2, MITOCHONDRIAL-RELATED"/>
    <property type="match status" value="1"/>
</dbReference>
<evidence type="ECO:0000313" key="4">
    <source>
        <dbReference type="Proteomes" id="UP000540989"/>
    </source>
</evidence>
<dbReference type="Proteomes" id="UP000540989">
    <property type="component" value="Unassembled WGS sequence"/>
</dbReference>
<accession>A0A7W8E3V8</accession>
<dbReference type="RefSeq" id="WP_184217035.1">
    <property type="nucleotide sequence ID" value="NZ_JACHIP010000003.1"/>
</dbReference>
<keyword evidence="1" id="KW-0472">Membrane</keyword>
<feature type="transmembrane region" description="Helical" evidence="1">
    <location>
        <begin position="6"/>
        <end position="22"/>
    </location>
</feature>
<keyword evidence="3" id="KW-0808">Transferase</keyword>
<protein>
    <submittedName>
        <fullName evidence="3">Rhodanese-related sulfurtransferase</fullName>
    </submittedName>
</protein>
<keyword evidence="4" id="KW-1185">Reference proteome</keyword>
<dbReference type="SUPFAM" id="SSF52821">
    <property type="entry name" value="Rhodanese/Cell cycle control phosphatase"/>
    <property type="match status" value="1"/>
</dbReference>
<dbReference type="PANTHER" id="PTHR44086:SF13">
    <property type="entry name" value="THIOSULFATE SULFURTRANSFERASE PSPE"/>
    <property type="match status" value="1"/>
</dbReference>
<sequence>MATALAITAVLVAVIAVFFYLKRKRAAEETARFSISADQLRSQLESPDPVFLLDVRHPLDLLADPHIIPGSVRIPPKDVLANPALVPFDRDVVFYCTCPSDETARETLHKARATNHQRVKFLRGGLAAWKASGCPVETYETAFHLDTL</sequence>
<name>A0A7W8E3V8_9BACT</name>
<dbReference type="EMBL" id="JACHIP010000003">
    <property type="protein sequence ID" value="MBB5057871.1"/>
    <property type="molecule type" value="Genomic_DNA"/>
</dbReference>
<dbReference type="Pfam" id="PF00581">
    <property type="entry name" value="Rhodanese"/>
    <property type="match status" value="1"/>
</dbReference>
<feature type="domain" description="Rhodanese" evidence="2">
    <location>
        <begin position="46"/>
        <end position="138"/>
    </location>
</feature>
<dbReference type="PROSITE" id="PS50206">
    <property type="entry name" value="RHODANESE_3"/>
    <property type="match status" value="1"/>
</dbReference>
<dbReference type="SMART" id="SM00450">
    <property type="entry name" value="RHOD"/>
    <property type="match status" value="1"/>
</dbReference>
<gene>
    <name evidence="3" type="ORF">HDF16_002577</name>
</gene>
<dbReference type="AlphaFoldDB" id="A0A7W8E3V8"/>
<comment type="caution">
    <text evidence="3">The sequence shown here is derived from an EMBL/GenBank/DDBJ whole genome shotgun (WGS) entry which is preliminary data.</text>
</comment>
<dbReference type="InterPro" id="IPR001763">
    <property type="entry name" value="Rhodanese-like_dom"/>
</dbReference>
<organism evidence="3 4">
    <name type="scientific">Granulicella aggregans</name>
    <dbReference type="NCBI Taxonomy" id="474949"/>
    <lineage>
        <taxon>Bacteria</taxon>
        <taxon>Pseudomonadati</taxon>
        <taxon>Acidobacteriota</taxon>
        <taxon>Terriglobia</taxon>
        <taxon>Terriglobales</taxon>
        <taxon>Acidobacteriaceae</taxon>
        <taxon>Granulicella</taxon>
    </lineage>
</organism>
<dbReference type="GO" id="GO:0004792">
    <property type="term" value="F:thiosulfate-cyanide sulfurtransferase activity"/>
    <property type="evidence" value="ECO:0007669"/>
    <property type="project" value="TreeGrafter"/>
</dbReference>